<dbReference type="Pfam" id="PF13181">
    <property type="entry name" value="TPR_8"/>
    <property type="match status" value="1"/>
</dbReference>
<dbReference type="Proteomes" id="UP000694853">
    <property type="component" value="Unplaced"/>
</dbReference>
<evidence type="ECO:0000313" key="12">
    <source>
        <dbReference type="Proteomes" id="UP000694853"/>
    </source>
</evidence>
<dbReference type="Pfam" id="PF00254">
    <property type="entry name" value="FKBP_C"/>
    <property type="match status" value="1"/>
</dbReference>
<dbReference type="EC" id="5.2.1.8" evidence="3 8"/>
<dbReference type="PROSITE" id="PS50059">
    <property type="entry name" value="FKBP_PPIASE"/>
    <property type="match status" value="1"/>
</dbReference>
<dbReference type="GO" id="GO:0003755">
    <property type="term" value="F:peptidyl-prolyl cis-trans isomerase activity"/>
    <property type="evidence" value="ECO:0007669"/>
    <property type="project" value="UniProtKB-KW"/>
</dbReference>
<evidence type="ECO:0000256" key="9">
    <source>
        <dbReference type="PROSITE-ProRule" id="PRU00339"/>
    </source>
</evidence>
<evidence type="ECO:0000256" key="5">
    <source>
        <dbReference type="ARBA" id="ARBA00022803"/>
    </source>
</evidence>
<feature type="region of interest" description="Disordered" evidence="10">
    <location>
        <begin position="253"/>
        <end position="285"/>
    </location>
</feature>
<evidence type="ECO:0000256" key="6">
    <source>
        <dbReference type="ARBA" id="ARBA00023110"/>
    </source>
</evidence>
<dbReference type="PROSITE" id="PS50005">
    <property type="entry name" value="TPR"/>
    <property type="match status" value="1"/>
</dbReference>
<proteinExistence type="inferred from homology"/>
<dbReference type="GeneID" id="113847695"/>
<feature type="domain" description="PPIase FKBP-type" evidence="11">
    <location>
        <begin position="1"/>
        <end position="83"/>
    </location>
</feature>
<dbReference type="InterPro" id="IPR046357">
    <property type="entry name" value="PPIase_dom_sf"/>
</dbReference>
<evidence type="ECO:0000313" key="13">
    <source>
        <dbReference type="RefSeq" id="XP_027332739.1"/>
    </source>
</evidence>
<keyword evidence="7 8" id="KW-0413">Isomerase</keyword>
<dbReference type="InterPro" id="IPR050754">
    <property type="entry name" value="FKBP4/5/8-like"/>
</dbReference>
<dbReference type="Gene3D" id="3.10.50.40">
    <property type="match status" value="1"/>
</dbReference>
<dbReference type="SMART" id="SM00028">
    <property type="entry name" value="TPR"/>
    <property type="match status" value="3"/>
</dbReference>
<keyword evidence="4" id="KW-0677">Repeat</keyword>
<evidence type="ECO:0000259" key="11">
    <source>
        <dbReference type="PROSITE" id="PS50059"/>
    </source>
</evidence>
<dbReference type="SUPFAM" id="SSF48452">
    <property type="entry name" value="TPR-like"/>
    <property type="match status" value="1"/>
</dbReference>
<evidence type="ECO:0000256" key="2">
    <source>
        <dbReference type="ARBA" id="ARBA00006577"/>
    </source>
</evidence>
<evidence type="ECO:0000256" key="8">
    <source>
        <dbReference type="PROSITE-ProRule" id="PRU00277"/>
    </source>
</evidence>
<dbReference type="InterPro" id="IPR001179">
    <property type="entry name" value="PPIase_FKBP_dom"/>
</dbReference>
<evidence type="ECO:0000256" key="4">
    <source>
        <dbReference type="ARBA" id="ARBA00022737"/>
    </source>
</evidence>
<dbReference type="PANTHER" id="PTHR46512:SF9">
    <property type="entry name" value="PEPTIDYLPROLYL ISOMERASE"/>
    <property type="match status" value="1"/>
</dbReference>
<dbReference type="Gene3D" id="1.25.40.10">
    <property type="entry name" value="Tetratricopeptide repeat domain"/>
    <property type="match status" value="1"/>
</dbReference>
<sequence>MLEDGTVFEKRGIDETQPLEFITDEEQVITGLDRAVATMKKGERAIISIHPNYAFGNVEVRQDLAIVPPGSNVIFDVEMMDFIKEKAPWELNSKEKIEVAGRKKEEGNVLFKSGNYQRARKKYEKAADFVSEDGSFGDEEQKLAEALRVLCWLNGAACCLKLNDLPGAIKLCSQVLDVEFCNVKALYRRAQAYIETGDFLLADVDIKKALEVDPQNREVMIIKKKLKQLQADSDKKDAKLYEHMFARKTKDSSMAKKRLKVEKHETENEEVAGMEMDNVADSAMV</sequence>
<comment type="catalytic activity">
    <reaction evidence="1 8">
        <text>[protein]-peptidylproline (omega=180) = [protein]-peptidylproline (omega=0)</text>
        <dbReference type="Rhea" id="RHEA:16237"/>
        <dbReference type="Rhea" id="RHEA-COMP:10747"/>
        <dbReference type="Rhea" id="RHEA-COMP:10748"/>
        <dbReference type="ChEBI" id="CHEBI:83833"/>
        <dbReference type="ChEBI" id="CHEBI:83834"/>
        <dbReference type="EC" id="5.2.1.8"/>
    </reaction>
</comment>
<evidence type="ECO:0000256" key="10">
    <source>
        <dbReference type="SAM" id="MobiDB-lite"/>
    </source>
</evidence>
<keyword evidence="12" id="KW-1185">Reference proteome</keyword>
<dbReference type="FunFam" id="1.25.40.10:FF:000008">
    <property type="entry name" value="Peptidylprolyl isomerase"/>
    <property type="match status" value="1"/>
</dbReference>
<evidence type="ECO:0000256" key="3">
    <source>
        <dbReference type="ARBA" id="ARBA00013194"/>
    </source>
</evidence>
<accession>A0A8B8JN89</accession>
<evidence type="ECO:0000256" key="1">
    <source>
        <dbReference type="ARBA" id="ARBA00000971"/>
    </source>
</evidence>
<keyword evidence="6 8" id="KW-0697">Rotamase</keyword>
<reference evidence="12" key="1">
    <citation type="journal article" date="2019" name="Toxins">
        <title>Detection of Abrin-Like and Prepropulchellin-Like Toxin Genes and Transcripts Using Whole Genome Sequencing and Full-Length Transcript Sequencing of Abrus precatorius.</title>
        <authorList>
            <person name="Hovde B.T."/>
            <person name="Daligault H.E."/>
            <person name="Hanschen E.R."/>
            <person name="Kunde Y.A."/>
            <person name="Johnson M.B."/>
            <person name="Starkenburg S.R."/>
            <person name="Johnson S.L."/>
        </authorList>
    </citation>
    <scope>NUCLEOTIDE SEQUENCE [LARGE SCALE GENOMIC DNA]</scope>
</reference>
<evidence type="ECO:0000256" key="7">
    <source>
        <dbReference type="ARBA" id="ARBA00023235"/>
    </source>
</evidence>
<dbReference type="AlphaFoldDB" id="A0A8B8JN89"/>
<dbReference type="InterPro" id="IPR011990">
    <property type="entry name" value="TPR-like_helical_dom_sf"/>
</dbReference>
<feature type="repeat" description="TPR" evidence="9">
    <location>
        <begin position="183"/>
        <end position="216"/>
    </location>
</feature>
<reference evidence="13" key="2">
    <citation type="submission" date="2025-08" db="UniProtKB">
        <authorList>
            <consortium name="RefSeq"/>
        </authorList>
    </citation>
    <scope>IDENTIFICATION</scope>
    <source>
        <tissue evidence="13">Young leaves</tissue>
    </source>
</reference>
<comment type="similarity">
    <text evidence="2">Belongs to the FKBP-type PPIase family.</text>
</comment>
<gene>
    <name evidence="13" type="primary">LOC113847695</name>
</gene>
<dbReference type="InterPro" id="IPR019734">
    <property type="entry name" value="TPR_rpt"/>
</dbReference>
<dbReference type="PANTHER" id="PTHR46512">
    <property type="entry name" value="PEPTIDYLPROLYL ISOMERASE"/>
    <property type="match status" value="1"/>
</dbReference>
<dbReference type="RefSeq" id="XP_027332739.1">
    <property type="nucleotide sequence ID" value="XM_027476938.1"/>
</dbReference>
<name>A0A8B8JN89_ABRPR</name>
<protein>
    <recommendedName>
        <fullName evidence="3 8">peptidylprolyl isomerase</fullName>
        <ecNumber evidence="3 8">5.2.1.8</ecNumber>
    </recommendedName>
</protein>
<keyword evidence="5 9" id="KW-0802">TPR repeat</keyword>
<dbReference type="SUPFAM" id="SSF54534">
    <property type="entry name" value="FKBP-like"/>
    <property type="match status" value="1"/>
</dbReference>
<organism evidence="12 13">
    <name type="scientific">Abrus precatorius</name>
    <name type="common">Indian licorice</name>
    <name type="synonym">Glycine abrus</name>
    <dbReference type="NCBI Taxonomy" id="3816"/>
    <lineage>
        <taxon>Eukaryota</taxon>
        <taxon>Viridiplantae</taxon>
        <taxon>Streptophyta</taxon>
        <taxon>Embryophyta</taxon>
        <taxon>Tracheophyta</taxon>
        <taxon>Spermatophyta</taxon>
        <taxon>Magnoliopsida</taxon>
        <taxon>eudicotyledons</taxon>
        <taxon>Gunneridae</taxon>
        <taxon>Pentapetalae</taxon>
        <taxon>rosids</taxon>
        <taxon>fabids</taxon>
        <taxon>Fabales</taxon>
        <taxon>Fabaceae</taxon>
        <taxon>Papilionoideae</taxon>
        <taxon>50 kb inversion clade</taxon>
        <taxon>NPAAA clade</taxon>
        <taxon>indigoferoid/millettioid clade</taxon>
        <taxon>Abreae</taxon>
        <taxon>Abrus</taxon>
    </lineage>
</organism>